<reference evidence="1 2" key="1">
    <citation type="submission" date="2019-02" db="EMBL/GenBank/DDBJ databases">
        <title>Deep-cultivation of Planctomycetes and their phenomic and genomic characterization uncovers novel biology.</title>
        <authorList>
            <person name="Wiegand S."/>
            <person name="Jogler M."/>
            <person name="Boedeker C."/>
            <person name="Pinto D."/>
            <person name="Vollmers J."/>
            <person name="Rivas-Marin E."/>
            <person name="Kohn T."/>
            <person name="Peeters S.H."/>
            <person name="Heuer A."/>
            <person name="Rast P."/>
            <person name="Oberbeckmann S."/>
            <person name="Bunk B."/>
            <person name="Jeske O."/>
            <person name="Meyerdierks A."/>
            <person name="Storesund J.E."/>
            <person name="Kallscheuer N."/>
            <person name="Luecker S."/>
            <person name="Lage O.M."/>
            <person name="Pohl T."/>
            <person name="Merkel B.J."/>
            <person name="Hornburger P."/>
            <person name="Mueller R.-W."/>
            <person name="Bruemmer F."/>
            <person name="Labrenz M."/>
            <person name="Spormann A.M."/>
            <person name="Op den Camp H."/>
            <person name="Overmann J."/>
            <person name="Amann R."/>
            <person name="Jetten M.S.M."/>
            <person name="Mascher T."/>
            <person name="Medema M.H."/>
            <person name="Devos D.P."/>
            <person name="Kaster A.-K."/>
            <person name="Ovreas L."/>
            <person name="Rohde M."/>
            <person name="Galperin M.Y."/>
            <person name="Jogler C."/>
        </authorList>
    </citation>
    <scope>NUCLEOTIDE SEQUENCE [LARGE SCALE GENOMIC DNA]</scope>
    <source>
        <strain evidence="1 2">Mal52</strain>
    </source>
</reference>
<keyword evidence="2" id="KW-1185">Reference proteome</keyword>
<proteinExistence type="predicted"/>
<organism evidence="1 2">
    <name type="scientific">Symmachiella dynata</name>
    <dbReference type="NCBI Taxonomy" id="2527995"/>
    <lineage>
        <taxon>Bacteria</taxon>
        <taxon>Pseudomonadati</taxon>
        <taxon>Planctomycetota</taxon>
        <taxon>Planctomycetia</taxon>
        <taxon>Planctomycetales</taxon>
        <taxon>Planctomycetaceae</taxon>
        <taxon>Symmachiella</taxon>
    </lineage>
</organism>
<evidence type="ECO:0000313" key="2">
    <source>
        <dbReference type="Proteomes" id="UP000319383"/>
    </source>
</evidence>
<dbReference type="KEGG" id="sdyn:Mal52_10410"/>
<accession>A0A517ZJC2</accession>
<evidence type="ECO:0000313" key="1">
    <source>
        <dbReference type="EMBL" id="QDU42578.1"/>
    </source>
</evidence>
<name>A0A517ZJC2_9PLAN</name>
<dbReference type="EMBL" id="CP036276">
    <property type="protein sequence ID" value="QDU42578.1"/>
    <property type="molecule type" value="Genomic_DNA"/>
</dbReference>
<dbReference type="Proteomes" id="UP000319383">
    <property type="component" value="Chromosome"/>
</dbReference>
<gene>
    <name evidence="1" type="ORF">Mal52_10410</name>
</gene>
<protein>
    <submittedName>
        <fullName evidence="1">Uncharacterized protein</fullName>
    </submittedName>
</protein>
<sequence length="160" mass="16750">MGIQLRFRSGEVQLHKLRVDSGTVLEAGDLVYLDTDDVKPASSFSWTSDLATTQSAFAASFLGVVHHQSADGDTDDVSVDMSPSAIYEFDVDAATYEVGDELGPDELSSSLMDQQLEAVGTGTLAIARAAEYKAAAATKLRVTFASAFHAGSANVNAAVG</sequence>
<dbReference type="AlphaFoldDB" id="A0A517ZJC2"/>